<evidence type="ECO:0000256" key="3">
    <source>
        <dbReference type="ARBA" id="ARBA00022679"/>
    </source>
</evidence>
<evidence type="ECO:0000256" key="8">
    <source>
        <dbReference type="ARBA" id="ARBA00048679"/>
    </source>
</evidence>
<dbReference type="PROSITE" id="PS51178">
    <property type="entry name" value="PASTA"/>
    <property type="match status" value="3"/>
</dbReference>
<keyword evidence="5 13" id="KW-0418">Kinase</keyword>
<evidence type="ECO:0000256" key="5">
    <source>
        <dbReference type="ARBA" id="ARBA00022777"/>
    </source>
</evidence>
<keyword evidence="3 13" id="KW-0808">Transferase</keyword>
<dbReference type="InterPro" id="IPR011009">
    <property type="entry name" value="Kinase-like_dom_sf"/>
</dbReference>
<keyword evidence="2" id="KW-0723">Serine/threonine-protein kinase</keyword>
<dbReference type="PROSITE" id="PS00107">
    <property type="entry name" value="PROTEIN_KINASE_ATP"/>
    <property type="match status" value="1"/>
</dbReference>
<sequence>MNKRINDRYELLKPIGGGGMANVYLAKDIILDREVAIKVLKPQFSEDEEFIRRFRREAQAATSLSHPNVVNIYDVGEEDKIYYIVMEYVRGNTLKDYIQQKGKLHVQEAVQIMEQITSAIEHAHENHIIHRDIKPHNILLSTEGIAKVTDFGIARAISDATITHTNSVLGSVHYLSPEQARGGNVTYKSDIYSLGVVMYEMLTGEVPFNGDTAVSVAIKHLQEPLPFLRDIDPSIPQSVENVVLKATMKDPLDRFHSTDEMLHDLITVFDISRKGEKRVTIPVKDDEATKAVPIIGNDTNDNEQVTMVHGKPNDGQANHINTGNGKNKKNKKKSLKFWIITSLFTLFFILATMYVAFSLIPSWLHVEDVTIPDDLIGMEYEEAYEKLTDLKLEVEKELRFDEDVEEGHVISHNPRAGYTVKVGATVRLIVSEGTEPVEMVDVIGESQERAERILEDYMDRQYEYRESTEHDDDIVLDQSPEPGELVIPKETVVTLTLSKRPTVNMPNLYGMTQDEVNRLLSGNNMFSEIVFKEEHHPTMEEGKAFAQDPPRNEELRDRTRVTVTFSLGPEPEEEPEDQPITATVPFNVNVPEGNGDGEEKPTYRIRISVIDMMNTAPKMVVEEEISESRRFHVPLTVAPGGSGFLLLYVDGEEHEKSPFEYTYEELRQYQ</sequence>
<organism evidence="13 14">
    <name type="scientific">Evansella vedderi</name>
    <dbReference type="NCBI Taxonomy" id="38282"/>
    <lineage>
        <taxon>Bacteria</taxon>
        <taxon>Bacillati</taxon>
        <taxon>Bacillota</taxon>
        <taxon>Bacilli</taxon>
        <taxon>Bacillales</taxon>
        <taxon>Bacillaceae</taxon>
        <taxon>Evansella</taxon>
    </lineage>
</organism>
<comment type="catalytic activity">
    <reaction evidence="8">
        <text>L-seryl-[protein] + ATP = O-phospho-L-seryl-[protein] + ADP + H(+)</text>
        <dbReference type="Rhea" id="RHEA:17989"/>
        <dbReference type="Rhea" id="RHEA-COMP:9863"/>
        <dbReference type="Rhea" id="RHEA-COMP:11604"/>
        <dbReference type="ChEBI" id="CHEBI:15378"/>
        <dbReference type="ChEBI" id="CHEBI:29999"/>
        <dbReference type="ChEBI" id="CHEBI:30616"/>
        <dbReference type="ChEBI" id="CHEBI:83421"/>
        <dbReference type="ChEBI" id="CHEBI:456216"/>
        <dbReference type="EC" id="2.7.11.1"/>
    </reaction>
</comment>
<comment type="catalytic activity">
    <reaction evidence="7">
        <text>L-threonyl-[protein] + ATP = O-phospho-L-threonyl-[protein] + ADP + H(+)</text>
        <dbReference type="Rhea" id="RHEA:46608"/>
        <dbReference type="Rhea" id="RHEA-COMP:11060"/>
        <dbReference type="Rhea" id="RHEA-COMP:11605"/>
        <dbReference type="ChEBI" id="CHEBI:15378"/>
        <dbReference type="ChEBI" id="CHEBI:30013"/>
        <dbReference type="ChEBI" id="CHEBI:30616"/>
        <dbReference type="ChEBI" id="CHEBI:61977"/>
        <dbReference type="ChEBI" id="CHEBI:456216"/>
        <dbReference type="EC" id="2.7.11.1"/>
    </reaction>
</comment>
<evidence type="ECO:0000256" key="1">
    <source>
        <dbReference type="ARBA" id="ARBA00012513"/>
    </source>
</evidence>
<keyword evidence="10" id="KW-0812">Transmembrane</keyword>
<evidence type="ECO:0000259" key="12">
    <source>
        <dbReference type="PROSITE" id="PS51178"/>
    </source>
</evidence>
<feature type="domain" description="PASTA" evidence="12">
    <location>
        <begin position="500"/>
        <end position="567"/>
    </location>
</feature>
<dbReference type="InterPro" id="IPR005543">
    <property type="entry name" value="PASTA_dom"/>
</dbReference>
<dbReference type="InterPro" id="IPR017441">
    <property type="entry name" value="Protein_kinase_ATP_BS"/>
</dbReference>
<evidence type="ECO:0000256" key="2">
    <source>
        <dbReference type="ARBA" id="ARBA00022527"/>
    </source>
</evidence>
<dbReference type="Gene3D" id="3.30.10.20">
    <property type="match status" value="3"/>
</dbReference>
<dbReference type="GO" id="GO:0004674">
    <property type="term" value="F:protein serine/threonine kinase activity"/>
    <property type="evidence" value="ECO:0007669"/>
    <property type="project" value="UniProtKB-EC"/>
</dbReference>
<dbReference type="Proteomes" id="UP001230005">
    <property type="component" value="Unassembled WGS sequence"/>
</dbReference>
<dbReference type="EMBL" id="JAUSUG010000003">
    <property type="protein sequence ID" value="MDQ0253770.1"/>
    <property type="molecule type" value="Genomic_DNA"/>
</dbReference>
<dbReference type="Gene3D" id="1.10.510.10">
    <property type="entry name" value="Transferase(Phosphotransferase) domain 1"/>
    <property type="match status" value="1"/>
</dbReference>
<keyword evidence="4 9" id="KW-0547">Nucleotide-binding</keyword>
<evidence type="ECO:0000313" key="14">
    <source>
        <dbReference type="Proteomes" id="UP001230005"/>
    </source>
</evidence>
<name>A0ABT9ZRB3_9BACI</name>
<evidence type="ECO:0000313" key="13">
    <source>
        <dbReference type="EMBL" id="MDQ0253770.1"/>
    </source>
</evidence>
<dbReference type="CDD" id="cd14014">
    <property type="entry name" value="STKc_PknB_like"/>
    <property type="match status" value="1"/>
</dbReference>
<dbReference type="SUPFAM" id="SSF56112">
    <property type="entry name" value="Protein kinase-like (PK-like)"/>
    <property type="match status" value="1"/>
</dbReference>
<accession>A0ABT9ZRB3</accession>
<dbReference type="Gene3D" id="3.30.200.20">
    <property type="entry name" value="Phosphorylase Kinase, domain 1"/>
    <property type="match status" value="1"/>
</dbReference>
<dbReference type="SMART" id="SM00740">
    <property type="entry name" value="PASTA"/>
    <property type="match status" value="3"/>
</dbReference>
<dbReference type="InterPro" id="IPR000719">
    <property type="entry name" value="Prot_kinase_dom"/>
</dbReference>
<evidence type="ECO:0000256" key="4">
    <source>
        <dbReference type="ARBA" id="ARBA00022741"/>
    </source>
</evidence>
<keyword evidence="14" id="KW-1185">Reference proteome</keyword>
<dbReference type="Pfam" id="PF03793">
    <property type="entry name" value="PASTA"/>
    <property type="match status" value="3"/>
</dbReference>
<evidence type="ECO:0000256" key="6">
    <source>
        <dbReference type="ARBA" id="ARBA00022840"/>
    </source>
</evidence>
<dbReference type="PANTHER" id="PTHR43289:SF34">
    <property type="entry name" value="SERINE_THREONINE-PROTEIN KINASE YBDM-RELATED"/>
    <property type="match status" value="1"/>
</dbReference>
<comment type="caution">
    <text evidence="13">The sequence shown here is derived from an EMBL/GenBank/DDBJ whole genome shotgun (WGS) entry which is preliminary data.</text>
</comment>
<evidence type="ECO:0000256" key="10">
    <source>
        <dbReference type="SAM" id="Phobius"/>
    </source>
</evidence>
<keyword evidence="10" id="KW-1133">Transmembrane helix</keyword>
<dbReference type="InterPro" id="IPR008271">
    <property type="entry name" value="Ser/Thr_kinase_AS"/>
</dbReference>
<dbReference type="NCBIfam" id="NF033483">
    <property type="entry name" value="PknB_PASTA_kin"/>
    <property type="match status" value="1"/>
</dbReference>
<protein>
    <recommendedName>
        <fullName evidence="1">non-specific serine/threonine protein kinase</fullName>
        <ecNumber evidence="1">2.7.11.1</ecNumber>
    </recommendedName>
</protein>
<dbReference type="PROSITE" id="PS50011">
    <property type="entry name" value="PROTEIN_KINASE_DOM"/>
    <property type="match status" value="1"/>
</dbReference>
<dbReference type="CDD" id="cd06577">
    <property type="entry name" value="PASTA_pknB"/>
    <property type="match status" value="3"/>
</dbReference>
<feature type="domain" description="PASTA" evidence="12">
    <location>
        <begin position="433"/>
        <end position="499"/>
    </location>
</feature>
<gene>
    <name evidence="13" type="ORF">J2S74_001142</name>
</gene>
<evidence type="ECO:0000259" key="11">
    <source>
        <dbReference type="PROSITE" id="PS50011"/>
    </source>
</evidence>
<dbReference type="SMART" id="SM00220">
    <property type="entry name" value="S_TKc"/>
    <property type="match status" value="1"/>
</dbReference>
<proteinExistence type="predicted"/>
<keyword evidence="6 9" id="KW-0067">ATP-binding</keyword>
<feature type="binding site" evidence="9">
    <location>
        <position position="38"/>
    </location>
    <ligand>
        <name>ATP</name>
        <dbReference type="ChEBI" id="CHEBI:30616"/>
    </ligand>
</feature>
<dbReference type="PANTHER" id="PTHR43289">
    <property type="entry name" value="MITOGEN-ACTIVATED PROTEIN KINASE KINASE KINASE 20-RELATED"/>
    <property type="match status" value="1"/>
</dbReference>
<feature type="domain" description="PASTA" evidence="12">
    <location>
        <begin position="370"/>
        <end position="432"/>
    </location>
</feature>
<reference evidence="13 14" key="1">
    <citation type="submission" date="2023-07" db="EMBL/GenBank/DDBJ databases">
        <title>Genomic Encyclopedia of Type Strains, Phase IV (KMG-IV): sequencing the most valuable type-strain genomes for metagenomic binning, comparative biology and taxonomic classification.</title>
        <authorList>
            <person name="Goeker M."/>
        </authorList>
    </citation>
    <scope>NUCLEOTIDE SEQUENCE [LARGE SCALE GENOMIC DNA]</scope>
    <source>
        <strain evidence="13 14">DSM 9768</strain>
    </source>
</reference>
<evidence type="ECO:0000256" key="9">
    <source>
        <dbReference type="PROSITE-ProRule" id="PRU10141"/>
    </source>
</evidence>
<keyword evidence="10" id="KW-0472">Membrane</keyword>
<evidence type="ECO:0000256" key="7">
    <source>
        <dbReference type="ARBA" id="ARBA00047899"/>
    </source>
</evidence>
<dbReference type="EC" id="2.7.11.1" evidence="1"/>
<dbReference type="Pfam" id="PF00069">
    <property type="entry name" value="Pkinase"/>
    <property type="match status" value="1"/>
</dbReference>
<feature type="domain" description="Protein kinase" evidence="11">
    <location>
        <begin position="9"/>
        <end position="266"/>
    </location>
</feature>
<feature type="transmembrane region" description="Helical" evidence="10">
    <location>
        <begin position="337"/>
        <end position="357"/>
    </location>
</feature>
<dbReference type="PROSITE" id="PS00108">
    <property type="entry name" value="PROTEIN_KINASE_ST"/>
    <property type="match status" value="1"/>
</dbReference>
<dbReference type="RefSeq" id="WP_307322853.1">
    <property type="nucleotide sequence ID" value="NZ_JAUSUG010000003.1"/>
</dbReference>